<accession>A0A6S6SP38</accession>
<sequence length="133" mass="15346">MHLPSTKTLIIILISTLTLTFTLSILANLFQEALLVNSSLAERQKQSLIIALILFYVLSFSVITLFIRHFPKKVLKILNQQNPTSLSIKQQQHLKKLNTILQPNIMERVALIFNVLMLIMFFIWTQEILEGLK</sequence>
<keyword evidence="1" id="KW-0472">Membrane</keyword>
<dbReference type="EMBL" id="CACVAU010000014">
    <property type="protein sequence ID" value="CAA6804418.1"/>
    <property type="molecule type" value="Genomic_DNA"/>
</dbReference>
<feature type="transmembrane region" description="Helical" evidence="1">
    <location>
        <begin position="105"/>
        <end position="124"/>
    </location>
</feature>
<reference evidence="2" key="1">
    <citation type="submission" date="2020-01" db="EMBL/GenBank/DDBJ databases">
        <authorList>
            <person name="Meier V. D."/>
            <person name="Meier V D."/>
        </authorList>
    </citation>
    <scope>NUCLEOTIDE SEQUENCE</scope>
    <source>
        <strain evidence="2">HLG_WM_MAG_05</strain>
    </source>
</reference>
<evidence type="ECO:0000313" key="2">
    <source>
        <dbReference type="EMBL" id="CAA6804418.1"/>
    </source>
</evidence>
<dbReference type="AlphaFoldDB" id="A0A6S6SP38"/>
<proteinExistence type="predicted"/>
<protein>
    <submittedName>
        <fullName evidence="2">Uncharacterized protein</fullName>
    </submittedName>
</protein>
<keyword evidence="1" id="KW-1133">Transmembrane helix</keyword>
<name>A0A6S6SP38_9BACT</name>
<evidence type="ECO:0000256" key="1">
    <source>
        <dbReference type="SAM" id="Phobius"/>
    </source>
</evidence>
<feature type="transmembrane region" description="Helical" evidence="1">
    <location>
        <begin position="47"/>
        <end position="67"/>
    </location>
</feature>
<organism evidence="2">
    <name type="scientific">uncultured Sulfurovum sp</name>
    <dbReference type="NCBI Taxonomy" id="269237"/>
    <lineage>
        <taxon>Bacteria</taxon>
        <taxon>Pseudomonadati</taxon>
        <taxon>Campylobacterota</taxon>
        <taxon>Epsilonproteobacteria</taxon>
        <taxon>Campylobacterales</taxon>
        <taxon>Sulfurovaceae</taxon>
        <taxon>Sulfurovum</taxon>
        <taxon>environmental samples</taxon>
    </lineage>
</organism>
<feature type="transmembrane region" description="Helical" evidence="1">
    <location>
        <begin position="9"/>
        <end position="27"/>
    </location>
</feature>
<gene>
    <name evidence="2" type="ORF">HELGO_WM11843</name>
</gene>
<keyword evidence="1" id="KW-0812">Transmembrane</keyword>